<dbReference type="InterPro" id="IPR011059">
    <property type="entry name" value="Metal-dep_hydrolase_composite"/>
</dbReference>
<accession>A0ABP4KM45</accession>
<dbReference type="SUPFAM" id="SSF51338">
    <property type="entry name" value="Composite domain of metallo-dependent hydrolases"/>
    <property type="match status" value="1"/>
</dbReference>
<dbReference type="RefSeq" id="WP_344501151.1">
    <property type="nucleotide sequence ID" value="NZ_BAAAQD010000002.1"/>
</dbReference>
<organism evidence="2 3">
    <name type="scientific">Dactylosporangium maewongense</name>
    <dbReference type="NCBI Taxonomy" id="634393"/>
    <lineage>
        <taxon>Bacteria</taxon>
        <taxon>Bacillati</taxon>
        <taxon>Actinomycetota</taxon>
        <taxon>Actinomycetes</taxon>
        <taxon>Micromonosporales</taxon>
        <taxon>Micromonosporaceae</taxon>
        <taxon>Dactylosporangium</taxon>
    </lineage>
</organism>
<dbReference type="PANTHER" id="PTHR43135:SF3">
    <property type="entry name" value="ALPHA-D-RIBOSE 1-METHYLPHOSPHONATE 5-TRIPHOSPHATE DIPHOSPHATASE"/>
    <property type="match status" value="1"/>
</dbReference>
<dbReference type="Pfam" id="PF01979">
    <property type="entry name" value="Amidohydro_1"/>
    <property type="match status" value="1"/>
</dbReference>
<keyword evidence="3" id="KW-1185">Reference proteome</keyword>
<dbReference type="SUPFAM" id="SSF51556">
    <property type="entry name" value="Metallo-dependent hydrolases"/>
    <property type="match status" value="1"/>
</dbReference>
<feature type="domain" description="Amidohydrolase-related" evidence="1">
    <location>
        <begin position="88"/>
        <end position="465"/>
    </location>
</feature>
<evidence type="ECO:0000259" key="1">
    <source>
        <dbReference type="Pfam" id="PF01979"/>
    </source>
</evidence>
<dbReference type="EMBL" id="BAAAQD010000002">
    <property type="protein sequence ID" value="GAA1503809.1"/>
    <property type="molecule type" value="Genomic_DNA"/>
</dbReference>
<dbReference type="InterPro" id="IPR032466">
    <property type="entry name" value="Metal_Hydrolase"/>
</dbReference>
<name>A0ABP4KM45_9ACTN</name>
<dbReference type="Gene3D" id="2.30.40.10">
    <property type="entry name" value="Urease, subunit C, domain 1"/>
    <property type="match status" value="1"/>
</dbReference>
<dbReference type="PANTHER" id="PTHR43135">
    <property type="entry name" value="ALPHA-D-RIBOSE 1-METHYLPHOSPHONATE 5-TRIPHOSPHATE DIPHOSPHATASE"/>
    <property type="match status" value="1"/>
</dbReference>
<gene>
    <name evidence="2" type="ORF">GCM10009827_016220</name>
</gene>
<evidence type="ECO:0000313" key="2">
    <source>
        <dbReference type="EMBL" id="GAA1503809.1"/>
    </source>
</evidence>
<dbReference type="InterPro" id="IPR006311">
    <property type="entry name" value="TAT_signal"/>
</dbReference>
<dbReference type="InterPro" id="IPR006680">
    <property type="entry name" value="Amidohydro-rel"/>
</dbReference>
<dbReference type="Proteomes" id="UP001501470">
    <property type="component" value="Unassembled WGS sequence"/>
</dbReference>
<dbReference type="Gene3D" id="3.20.20.140">
    <property type="entry name" value="Metal-dependent hydrolases"/>
    <property type="match status" value="1"/>
</dbReference>
<dbReference type="PROSITE" id="PS51318">
    <property type="entry name" value="TAT"/>
    <property type="match status" value="1"/>
</dbReference>
<protein>
    <submittedName>
        <fullName evidence="2">Amidohydrolase family protein</fullName>
    </submittedName>
</protein>
<dbReference type="InterPro" id="IPR051781">
    <property type="entry name" value="Metallo-dep_Hydrolase"/>
</dbReference>
<evidence type="ECO:0000313" key="3">
    <source>
        <dbReference type="Proteomes" id="UP001501470"/>
    </source>
</evidence>
<proteinExistence type="predicted"/>
<comment type="caution">
    <text evidence="2">The sequence shown here is derived from an EMBL/GenBank/DDBJ whole genome shotgun (WGS) entry which is preliminary data.</text>
</comment>
<sequence length="496" mass="53009">MDFNVSRRAVLGTGVGLGAGLVTGTGTAAATRGAVAIVGCTVIDATGAPPRHDMTVLARGDRIAALGPARSVRIPGDAAVVDGRRRFVIPGLTDAHVHSSGIDTVDPPLYLVNGVTTVREMSGYPTLHEWRRRVAEGTLLGPRSVIASPLIDGSPSLWTGLGAPYVEVADAAQARAAVRQVAADGADFVKVYSRLSAESFTAIAQEAHRLGLEFAGHCPDAVPVTAASDLGQRSFEHVFTTWYATSGHEDEIRRALSRLVVEAGDYNGWLHRVHPLEVTAARTFDPRRAARVFRRLRGNDSHQTPTLVMHRVLDLPGTVDADDPRLRYIPAEVRAGWDFAMQEIYLDGRTPQEAAEHEELFGHRVRFVGALHRAGVPVLAGTDTGTSYVYPGFSLHDELELLVRAGLPPMRALQAATRDPARFLGLGSGTVRQGAAADLVVLDADPLADIRNTRRIHAVVVRGELITPERRDAMLEAVAAAARTVPPGVAVAGCRC</sequence>
<dbReference type="Gene3D" id="3.40.50.10910">
    <property type="entry name" value="Amidohydrolase"/>
    <property type="match status" value="1"/>
</dbReference>
<reference evidence="3" key="1">
    <citation type="journal article" date="2019" name="Int. J. Syst. Evol. Microbiol.">
        <title>The Global Catalogue of Microorganisms (GCM) 10K type strain sequencing project: providing services to taxonomists for standard genome sequencing and annotation.</title>
        <authorList>
            <consortium name="The Broad Institute Genomics Platform"/>
            <consortium name="The Broad Institute Genome Sequencing Center for Infectious Disease"/>
            <person name="Wu L."/>
            <person name="Ma J."/>
        </authorList>
    </citation>
    <scope>NUCLEOTIDE SEQUENCE [LARGE SCALE GENOMIC DNA]</scope>
    <source>
        <strain evidence="3">JCM 15933</strain>
    </source>
</reference>